<keyword evidence="5" id="KW-1185">Reference proteome</keyword>
<evidence type="ECO:0000256" key="1">
    <source>
        <dbReference type="ARBA" id="ARBA00022630"/>
    </source>
</evidence>
<dbReference type="InterPro" id="IPR029039">
    <property type="entry name" value="Flavoprotein-like_sf"/>
</dbReference>
<accession>A0A1I0B0W2</accession>
<proteinExistence type="predicted"/>
<dbReference type="PANTHER" id="PTHR43278:SF2">
    <property type="entry name" value="IRON-SULFUR FLAVOPROTEIN"/>
    <property type="match status" value="1"/>
</dbReference>
<dbReference type="EMBL" id="FOHU01000003">
    <property type="protein sequence ID" value="SET00455.1"/>
    <property type="molecule type" value="Genomic_DNA"/>
</dbReference>
<dbReference type="Gene3D" id="3.40.50.360">
    <property type="match status" value="1"/>
</dbReference>
<evidence type="ECO:0000256" key="2">
    <source>
        <dbReference type="ARBA" id="ARBA00022643"/>
    </source>
</evidence>
<keyword evidence="2" id="KW-0288">FMN</keyword>
<keyword evidence="1" id="KW-0285">Flavoprotein</keyword>
<dbReference type="Pfam" id="PF03358">
    <property type="entry name" value="FMN_red"/>
    <property type="match status" value="1"/>
</dbReference>
<organism evidence="4 5">
    <name type="scientific">Natronincola peptidivorans</name>
    <dbReference type="NCBI Taxonomy" id="426128"/>
    <lineage>
        <taxon>Bacteria</taxon>
        <taxon>Bacillati</taxon>
        <taxon>Bacillota</taxon>
        <taxon>Clostridia</taxon>
        <taxon>Peptostreptococcales</taxon>
        <taxon>Natronincolaceae</taxon>
        <taxon>Natronincola</taxon>
    </lineage>
</organism>
<dbReference type="PANTHER" id="PTHR43278">
    <property type="entry name" value="NAD(P)H-DEPENDENT FMN-CONTAINING OXIDOREDUCTASE YWQN-RELATED"/>
    <property type="match status" value="1"/>
</dbReference>
<evidence type="ECO:0000313" key="4">
    <source>
        <dbReference type="EMBL" id="SET00455.1"/>
    </source>
</evidence>
<dbReference type="SUPFAM" id="SSF52218">
    <property type="entry name" value="Flavoproteins"/>
    <property type="match status" value="1"/>
</dbReference>
<name>A0A1I0B0W2_9FIRM</name>
<sequence length="225" mass="25325">MKICVVNGSPRKNGATGKILQEMVRQLEGKKDVEIKCFHLGDYRMNFCSGCMRCNYDGKCTIKNDGIQDALEEISKADGIIIGSPTYASNITGQLKTFIDRGNFVMYQQFKGKYAFAVSTYENAEGKKVISVLNKLFLFSGAVLSGSYLSKVAFNGDPFSNEKKRGQLDRKTEKLYKKIKNKTQKPIIQLIIHSIVLNLGIKPFVFRNKDKTKGLLDRWKLNGTI</sequence>
<evidence type="ECO:0000259" key="3">
    <source>
        <dbReference type="Pfam" id="PF03358"/>
    </source>
</evidence>
<evidence type="ECO:0000313" key="5">
    <source>
        <dbReference type="Proteomes" id="UP000199568"/>
    </source>
</evidence>
<dbReference type="AlphaFoldDB" id="A0A1I0B0W2"/>
<protein>
    <submittedName>
        <fullName evidence="4">Multimeric flavodoxin WrbA</fullName>
    </submittedName>
</protein>
<gene>
    <name evidence="4" type="ORF">SAMN05660297_01167</name>
</gene>
<feature type="domain" description="NADPH-dependent FMN reductase-like" evidence="3">
    <location>
        <begin position="1"/>
        <end position="147"/>
    </location>
</feature>
<dbReference type="RefSeq" id="WP_170834703.1">
    <property type="nucleotide sequence ID" value="NZ_FOHU01000003.1"/>
</dbReference>
<dbReference type="GO" id="GO:0016491">
    <property type="term" value="F:oxidoreductase activity"/>
    <property type="evidence" value="ECO:0007669"/>
    <property type="project" value="InterPro"/>
</dbReference>
<dbReference type="InterPro" id="IPR051796">
    <property type="entry name" value="ISF_SsuE-like"/>
</dbReference>
<dbReference type="STRING" id="426128.SAMN05660297_01167"/>
<dbReference type="InterPro" id="IPR005025">
    <property type="entry name" value="FMN_Rdtase-like_dom"/>
</dbReference>
<dbReference type="Proteomes" id="UP000199568">
    <property type="component" value="Unassembled WGS sequence"/>
</dbReference>
<reference evidence="4 5" key="1">
    <citation type="submission" date="2016-10" db="EMBL/GenBank/DDBJ databases">
        <authorList>
            <person name="de Groot N.N."/>
        </authorList>
    </citation>
    <scope>NUCLEOTIDE SEQUENCE [LARGE SCALE GENOMIC DNA]</scope>
    <source>
        <strain evidence="4 5">DSM 18979</strain>
    </source>
</reference>